<dbReference type="EMBL" id="PQNK01000005">
    <property type="protein sequence ID" value="RRO87037.1"/>
    <property type="molecule type" value="Genomic_DNA"/>
</dbReference>
<accession>A0A3R8PD54</accession>
<dbReference type="AlphaFoldDB" id="A0A3R8PD54"/>
<comment type="caution">
    <text evidence="1">The sequence shown here is derived from an EMBL/GenBank/DDBJ whole genome shotgun (WGS) entry which is preliminary data.</text>
</comment>
<protein>
    <submittedName>
        <fullName evidence="1">Uncharacterized protein</fullName>
    </submittedName>
</protein>
<reference evidence="1 2" key="1">
    <citation type="submission" date="2018-01" db="EMBL/GenBank/DDBJ databases">
        <title>Twenty Corynebacterium bovis Genomes.</title>
        <authorList>
            <person name="Gulvik C.A."/>
        </authorList>
    </citation>
    <scope>NUCLEOTIDE SEQUENCE [LARGE SCALE GENOMIC DNA]</scope>
    <source>
        <strain evidence="1 2">F6900</strain>
    </source>
</reference>
<proteinExistence type="predicted"/>
<dbReference type="RefSeq" id="WP_125207065.1">
    <property type="nucleotide sequence ID" value="NZ_JBAHVN010000002.1"/>
</dbReference>
<gene>
    <name evidence="1" type="ORF">CXF48_04180</name>
</gene>
<organism evidence="1 2">
    <name type="scientific">Corynebacterium bovis</name>
    <dbReference type="NCBI Taxonomy" id="36808"/>
    <lineage>
        <taxon>Bacteria</taxon>
        <taxon>Bacillati</taxon>
        <taxon>Actinomycetota</taxon>
        <taxon>Actinomycetes</taxon>
        <taxon>Mycobacteriales</taxon>
        <taxon>Corynebacteriaceae</taxon>
        <taxon>Corynebacterium</taxon>
    </lineage>
</organism>
<dbReference type="Proteomes" id="UP000276526">
    <property type="component" value="Unassembled WGS sequence"/>
</dbReference>
<name>A0A3R8PD54_9CORY</name>
<sequence length="188" mass="19493">MDPATAPLMIVLDRRTPGPGDCFRPDAPVTVPLCPGLAAVVTAGGRPVTLPATGATSAWTVWDDAARTMLAHLADLTAAHGSALRRRTLDGAAGVTEVAVVDDAYPASSLLTHPGLLAPLRAALDTAFGTEPLLWAAPDGRLFAHPWPVRPPVAGAAGPLAVVDDFPAPVRDTPWPRPRPRPRHGACP</sequence>
<evidence type="ECO:0000313" key="1">
    <source>
        <dbReference type="EMBL" id="RRO87037.1"/>
    </source>
</evidence>
<evidence type="ECO:0000313" key="2">
    <source>
        <dbReference type="Proteomes" id="UP000276526"/>
    </source>
</evidence>